<protein>
    <recommendedName>
        <fullName evidence="4">Transmembrane protein</fullName>
    </recommendedName>
</protein>
<evidence type="ECO:0000313" key="2">
    <source>
        <dbReference type="EMBL" id="KAK3312259.1"/>
    </source>
</evidence>
<evidence type="ECO:0008006" key="4">
    <source>
        <dbReference type="Google" id="ProtNLM"/>
    </source>
</evidence>
<dbReference type="AlphaFoldDB" id="A0AAE0LZ56"/>
<keyword evidence="1" id="KW-0812">Transmembrane</keyword>
<feature type="transmembrane region" description="Helical" evidence="1">
    <location>
        <begin position="50"/>
        <end position="73"/>
    </location>
</feature>
<keyword evidence="1" id="KW-1133">Transmembrane helix</keyword>
<dbReference type="EMBL" id="JAUEDM010000009">
    <property type="protein sequence ID" value="KAK3312259.1"/>
    <property type="molecule type" value="Genomic_DNA"/>
</dbReference>
<organism evidence="2 3">
    <name type="scientific">Apodospora peruviana</name>
    <dbReference type="NCBI Taxonomy" id="516989"/>
    <lineage>
        <taxon>Eukaryota</taxon>
        <taxon>Fungi</taxon>
        <taxon>Dikarya</taxon>
        <taxon>Ascomycota</taxon>
        <taxon>Pezizomycotina</taxon>
        <taxon>Sordariomycetes</taxon>
        <taxon>Sordariomycetidae</taxon>
        <taxon>Sordariales</taxon>
        <taxon>Lasiosphaeriaceae</taxon>
        <taxon>Apodospora</taxon>
    </lineage>
</organism>
<feature type="transmembrane region" description="Helical" evidence="1">
    <location>
        <begin position="85"/>
        <end position="107"/>
    </location>
</feature>
<accession>A0AAE0LZ56</accession>
<reference evidence="2" key="1">
    <citation type="journal article" date="2023" name="Mol. Phylogenet. Evol.">
        <title>Genome-scale phylogeny and comparative genomics of the fungal order Sordariales.</title>
        <authorList>
            <person name="Hensen N."/>
            <person name="Bonometti L."/>
            <person name="Westerberg I."/>
            <person name="Brannstrom I.O."/>
            <person name="Guillou S."/>
            <person name="Cros-Aarteil S."/>
            <person name="Calhoun S."/>
            <person name="Haridas S."/>
            <person name="Kuo A."/>
            <person name="Mondo S."/>
            <person name="Pangilinan J."/>
            <person name="Riley R."/>
            <person name="LaButti K."/>
            <person name="Andreopoulos B."/>
            <person name="Lipzen A."/>
            <person name="Chen C."/>
            <person name="Yan M."/>
            <person name="Daum C."/>
            <person name="Ng V."/>
            <person name="Clum A."/>
            <person name="Steindorff A."/>
            <person name="Ohm R.A."/>
            <person name="Martin F."/>
            <person name="Silar P."/>
            <person name="Natvig D.O."/>
            <person name="Lalanne C."/>
            <person name="Gautier V."/>
            <person name="Ament-Velasquez S.L."/>
            <person name="Kruys A."/>
            <person name="Hutchinson M.I."/>
            <person name="Powell A.J."/>
            <person name="Barry K."/>
            <person name="Miller A.N."/>
            <person name="Grigoriev I.V."/>
            <person name="Debuchy R."/>
            <person name="Gladieux P."/>
            <person name="Hiltunen Thoren M."/>
            <person name="Johannesson H."/>
        </authorList>
    </citation>
    <scope>NUCLEOTIDE SEQUENCE</scope>
    <source>
        <strain evidence="2">CBS 118394</strain>
    </source>
</reference>
<sequence length="110" mass="12147">MRTSPIGTPSPDLCLIIQLVALEIYVWASFHQLQSLVDRLHSSSQPPTWRLLKTLAFLATLLVLFILGGSLVANPTTGRVIGGWWMMDVVVSFFFRICLGLGGLGHVRVQ</sequence>
<evidence type="ECO:0000313" key="3">
    <source>
        <dbReference type="Proteomes" id="UP001283341"/>
    </source>
</evidence>
<name>A0AAE0LZ56_9PEZI</name>
<proteinExistence type="predicted"/>
<keyword evidence="1" id="KW-0472">Membrane</keyword>
<reference evidence="2" key="2">
    <citation type="submission" date="2023-06" db="EMBL/GenBank/DDBJ databases">
        <authorList>
            <consortium name="Lawrence Berkeley National Laboratory"/>
            <person name="Haridas S."/>
            <person name="Hensen N."/>
            <person name="Bonometti L."/>
            <person name="Westerberg I."/>
            <person name="Brannstrom I.O."/>
            <person name="Guillou S."/>
            <person name="Cros-Aarteil S."/>
            <person name="Calhoun S."/>
            <person name="Kuo A."/>
            <person name="Mondo S."/>
            <person name="Pangilinan J."/>
            <person name="Riley R."/>
            <person name="Labutti K."/>
            <person name="Andreopoulos B."/>
            <person name="Lipzen A."/>
            <person name="Chen C."/>
            <person name="Yanf M."/>
            <person name="Daum C."/>
            <person name="Ng V."/>
            <person name="Clum A."/>
            <person name="Steindorff A."/>
            <person name="Ohm R."/>
            <person name="Martin F."/>
            <person name="Silar P."/>
            <person name="Natvig D."/>
            <person name="Lalanne C."/>
            <person name="Gautier V."/>
            <person name="Ament-Velasquez S.L."/>
            <person name="Kruys A."/>
            <person name="Hutchinson M.I."/>
            <person name="Powell A.J."/>
            <person name="Barry K."/>
            <person name="Miller A.N."/>
            <person name="Grigoriev I.V."/>
            <person name="Debuchy R."/>
            <person name="Gladieux P."/>
            <person name="Thoren M.H."/>
            <person name="Johannesson H."/>
        </authorList>
    </citation>
    <scope>NUCLEOTIDE SEQUENCE</scope>
    <source>
        <strain evidence="2">CBS 118394</strain>
    </source>
</reference>
<comment type="caution">
    <text evidence="2">The sequence shown here is derived from an EMBL/GenBank/DDBJ whole genome shotgun (WGS) entry which is preliminary data.</text>
</comment>
<gene>
    <name evidence="2" type="ORF">B0H66DRAFT_570334</name>
</gene>
<evidence type="ECO:0000256" key="1">
    <source>
        <dbReference type="SAM" id="Phobius"/>
    </source>
</evidence>
<keyword evidence="3" id="KW-1185">Reference proteome</keyword>
<dbReference type="Proteomes" id="UP001283341">
    <property type="component" value="Unassembled WGS sequence"/>
</dbReference>